<evidence type="ECO:0000313" key="4">
    <source>
        <dbReference type="Proteomes" id="UP000245667"/>
    </source>
</evidence>
<dbReference type="Gene3D" id="2.30.110.10">
    <property type="entry name" value="Electron Transport, Fmn-binding Protein, Chain A"/>
    <property type="match status" value="1"/>
</dbReference>
<name>A0A316E4M1_9FLAO</name>
<gene>
    <name evidence="2" type="ORF">HZY62_08090</name>
    <name evidence="3" type="ORF">LX92_01919</name>
</gene>
<dbReference type="AlphaFoldDB" id="A0A316E4M1"/>
<dbReference type="SUPFAM" id="SSF50475">
    <property type="entry name" value="FMN-binding split barrel"/>
    <property type="match status" value="1"/>
</dbReference>
<dbReference type="EMBL" id="QGGQ01000003">
    <property type="protein sequence ID" value="PWK24329.1"/>
    <property type="molecule type" value="Genomic_DNA"/>
</dbReference>
<dbReference type="Proteomes" id="UP000245667">
    <property type="component" value="Unassembled WGS sequence"/>
</dbReference>
<dbReference type="InterPro" id="IPR038725">
    <property type="entry name" value="YdaG_split_barrel_FMN-bd"/>
</dbReference>
<evidence type="ECO:0000313" key="3">
    <source>
        <dbReference type="EMBL" id="PWK24329.1"/>
    </source>
</evidence>
<evidence type="ECO:0000259" key="1">
    <source>
        <dbReference type="Pfam" id="PF16242"/>
    </source>
</evidence>
<dbReference type="PANTHER" id="PTHR34818">
    <property type="entry name" value="PROTEIN BLI-3"/>
    <property type="match status" value="1"/>
</dbReference>
<sequence>MKNKDYSKDNDGLRKMRELLENTKVFMMATNLGKVPFSICPMTLQEMDEQGDLWFFAPRNSDHFKEIEKDNRVQLIISNENEQQYISIYGNATHIIDKQKLNQLWNPMLRAWFNGMDDPNIALLNVNMESAYYWDSFENKLVSLYHLAKAVTTGDRTEMGEKGHVDLQNH</sequence>
<proteinExistence type="predicted"/>
<organism evidence="3 4">
    <name type="scientific">Maribacter polysiphoniae</name>
    <dbReference type="NCBI Taxonomy" id="429344"/>
    <lineage>
        <taxon>Bacteria</taxon>
        <taxon>Pseudomonadati</taxon>
        <taxon>Bacteroidota</taxon>
        <taxon>Flavobacteriia</taxon>
        <taxon>Flavobacteriales</taxon>
        <taxon>Flavobacteriaceae</taxon>
        <taxon>Maribacter</taxon>
    </lineage>
</organism>
<dbReference type="Pfam" id="PF16242">
    <property type="entry name" value="Pyrid_ox_like"/>
    <property type="match status" value="1"/>
</dbReference>
<evidence type="ECO:0000313" key="5">
    <source>
        <dbReference type="Proteomes" id="UP000651837"/>
    </source>
</evidence>
<comment type="caution">
    <text evidence="3">The sequence shown here is derived from an EMBL/GenBank/DDBJ whole genome shotgun (WGS) entry which is preliminary data.</text>
</comment>
<keyword evidence="5" id="KW-1185">Reference proteome</keyword>
<dbReference type="EMBL" id="JACWLN010000003">
    <property type="protein sequence ID" value="MBD1260546.1"/>
    <property type="molecule type" value="Genomic_DNA"/>
</dbReference>
<accession>A0A316E4M1</accession>
<dbReference type="InterPro" id="IPR052917">
    <property type="entry name" value="Stress-Dev_Protein"/>
</dbReference>
<dbReference type="OrthoDB" id="1432662at2"/>
<reference evidence="3 4" key="1">
    <citation type="submission" date="2018-05" db="EMBL/GenBank/DDBJ databases">
        <title>Genomic Encyclopedia of Archaeal and Bacterial Type Strains, Phase II (KMG-II): from individual species to whole genera.</title>
        <authorList>
            <person name="Goeker M."/>
        </authorList>
    </citation>
    <scope>NUCLEOTIDE SEQUENCE [LARGE SCALE GENOMIC DNA]</scope>
    <source>
        <strain evidence="3 4">DSM 23514</strain>
    </source>
</reference>
<reference evidence="2 5" key="2">
    <citation type="submission" date="2020-07" db="EMBL/GenBank/DDBJ databases">
        <title>The draft genome sequence of Maribacter polysiphoniae KCTC 22021.</title>
        <authorList>
            <person name="Mu L."/>
        </authorList>
    </citation>
    <scope>NUCLEOTIDE SEQUENCE [LARGE SCALE GENOMIC DNA]</scope>
    <source>
        <strain evidence="2 5">KCTC 22021</strain>
    </source>
</reference>
<protein>
    <submittedName>
        <fullName evidence="3">General stress protein 26</fullName>
    </submittedName>
    <submittedName>
        <fullName evidence="2">Pyridoxamine 5'-phosphate oxidase family protein</fullName>
    </submittedName>
</protein>
<dbReference type="RefSeq" id="WP_109650054.1">
    <property type="nucleotide sequence ID" value="NZ_CAJQNU010000027.1"/>
</dbReference>
<evidence type="ECO:0000313" key="2">
    <source>
        <dbReference type="EMBL" id="MBD1260546.1"/>
    </source>
</evidence>
<dbReference type="PANTHER" id="PTHR34818:SF1">
    <property type="entry name" value="PROTEIN BLI-3"/>
    <property type="match status" value="1"/>
</dbReference>
<dbReference type="Proteomes" id="UP000651837">
    <property type="component" value="Unassembled WGS sequence"/>
</dbReference>
<dbReference type="InterPro" id="IPR012349">
    <property type="entry name" value="Split_barrel_FMN-bd"/>
</dbReference>
<feature type="domain" description="General stress protein FMN-binding split barrel" evidence="1">
    <location>
        <begin position="13"/>
        <end position="156"/>
    </location>
</feature>